<dbReference type="InterPro" id="IPR003593">
    <property type="entry name" value="AAA+_ATPase"/>
</dbReference>
<dbReference type="AlphaFoldDB" id="C5KT45"/>
<organism evidence="6">
    <name type="scientific">Perkinsus marinus (strain ATCC 50983 / TXsc)</name>
    <dbReference type="NCBI Taxonomy" id="423536"/>
    <lineage>
        <taxon>Eukaryota</taxon>
        <taxon>Sar</taxon>
        <taxon>Alveolata</taxon>
        <taxon>Perkinsozoa</taxon>
        <taxon>Perkinsea</taxon>
        <taxon>Perkinsida</taxon>
        <taxon>Perkinsidae</taxon>
        <taxon>Perkinsus</taxon>
    </lineage>
</organism>
<dbReference type="PANTHER" id="PTHR43146:SF1">
    <property type="entry name" value="CANCER-RELATED NUCLEOSIDE-TRIPHOSPHATASE"/>
    <property type="match status" value="1"/>
</dbReference>
<dbReference type="OMA" id="VTAVQNC"/>
<dbReference type="InParanoid" id="C5KT45"/>
<accession>C5KT45</accession>
<dbReference type="GeneID" id="9057594"/>
<evidence type="ECO:0000256" key="1">
    <source>
        <dbReference type="ARBA" id="ARBA00022741"/>
    </source>
</evidence>
<dbReference type="SUPFAM" id="SSF52540">
    <property type="entry name" value="P-loop containing nucleoside triphosphate hydrolases"/>
    <property type="match status" value="1"/>
</dbReference>
<feature type="domain" description="AAA+ ATPase" evidence="4">
    <location>
        <begin position="2"/>
        <end position="158"/>
    </location>
</feature>
<dbReference type="InterPro" id="IPR004948">
    <property type="entry name" value="Nuc-triphosphatase_THEP1"/>
</dbReference>
<dbReference type="OrthoDB" id="449178at2759"/>
<gene>
    <name evidence="5" type="ORF">Pmar_PMAR001193</name>
</gene>
<evidence type="ECO:0000256" key="2">
    <source>
        <dbReference type="ARBA" id="ARBA00022801"/>
    </source>
</evidence>
<dbReference type="InterPro" id="IPR027417">
    <property type="entry name" value="P-loop_NTPase"/>
</dbReference>
<dbReference type="Pfam" id="PF03266">
    <property type="entry name" value="NTPase_1"/>
    <property type="match status" value="1"/>
</dbReference>
<dbReference type="GO" id="GO:0017111">
    <property type="term" value="F:ribonucleoside triphosphate phosphatase activity"/>
    <property type="evidence" value="ECO:0007669"/>
    <property type="project" value="InterPro"/>
</dbReference>
<keyword evidence="3" id="KW-0067">ATP-binding</keyword>
<name>C5KT45_PERM5</name>
<sequence>MKYLITGAPGVGKTTLCLKVLGELQKAGVPCQGFITKEVRNPETHSRDGFDLISLDGGIHVPLARIGYPGPRVGRYGVCLDDFERNALPLLDAMHAERKDGCVVILDEIGKMESCSEQFEPKALRILTGRRPCLATIAQKGGGVIAAAKKLAGINLIEVTPSNRDKLVSELYLNLCRDC</sequence>
<dbReference type="RefSeq" id="XP_002780600.1">
    <property type="nucleotide sequence ID" value="XM_002780554.1"/>
</dbReference>
<reference evidence="5 6" key="1">
    <citation type="submission" date="2008-07" db="EMBL/GenBank/DDBJ databases">
        <authorList>
            <person name="El-Sayed N."/>
            <person name="Caler E."/>
            <person name="Inman J."/>
            <person name="Amedeo P."/>
            <person name="Hass B."/>
            <person name="Wortman J."/>
        </authorList>
    </citation>
    <scope>NUCLEOTIDE SEQUENCE [LARGE SCALE GENOMIC DNA]</scope>
    <source>
        <strain evidence="6">ATCC 50983 / TXsc</strain>
    </source>
</reference>
<evidence type="ECO:0000256" key="3">
    <source>
        <dbReference type="ARBA" id="ARBA00022840"/>
    </source>
</evidence>
<proteinExistence type="predicted"/>
<protein>
    <recommendedName>
        <fullName evidence="4">AAA+ ATPase domain-containing protein</fullName>
    </recommendedName>
</protein>
<dbReference type="SMART" id="SM00382">
    <property type="entry name" value="AAA"/>
    <property type="match status" value="1"/>
</dbReference>
<dbReference type="Proteomes" id="UP000007800">
    <property type="component" value="Unassembled WGS sequence"/>
</dbReference>
<keyword evidence="2" id="KW-0378">Hydrolase</keyword>
<evidence type="ECO:0000313" key="6">
    <source>
        <dbReference type="Proteomes" id="UP000007800"/>
    </source>
</evidence>
<dbReference type="EMBL" id="GG676168">
    <property type="protein sequence ID" value="EER12395.1"/>
    <property type="molecule type" value="Genomic_DNA"/>
</dbReference>
<dbReference type="PANTHER" id="PTHR43146">
    <property type="entry name" value="CANCER-RELATED NUCLEOSIDE-TRIPHOSPHATASE"/>
    <property type="match status" value="1"/>
</dbReference>
<keyword evidence="6" id="KW-1185">Reference proteome</keyword>
<evidence type="ECO:0000313" key="5">
    <source>
        <dbReference type="EMBL" id="EER12395.1"/>
    </source>
</evidence>
<dbReference type="Gene3D" id="3.40.50.300">
    <property type="entry name" value="P-loop containing nucleotide triphosphate hydrolases"/>
    <property type="match status" value="1"/>
</dbReference>
<evidence type="ECO:0000259" key="4">
    <source>
        <dbReference type="SMART" id="SM00382"/>
    </source>
</evidence>
<dbReference type="GO" id="GO:0005524">
    <property type="term" value="F:ATP binding"/>
    <property type="evidence" value="ECO:0007669"/>
    <property type="project" value="UniProtKB-KW"/>
</dbReference>
<keyword evidence="1" id="KW-0547">Nucleotide-binding</keyword>